<dbReference type="GO" id="GO:0015031">
    <property type="term" value="P:protein transport"/>
    <property type="evidence" value="ECO:0007669"/>
    <property type="project" value="UniProtKB-KW"/>
</dbReference>
<dbReference type="AlphaFoldDB" id="A0A9P5YI85"/>
<evidence type="ECO:0000256" key="2">
    <source>
        <dbReference type="ARBA" id="ARBA00021099"/>
    </source>
</evidence>
<accession>A0A9P5YI85</accession>
<evidence type="ECO:0000256" key="6">
    <source>
        <dbReference type="ARBA" id="ARBA00023006"/>
    </source>
</evidence>
<dbReference type="GO" id="GO:0032446">
    <property type="term" value="P:protein modification by small protein conjugation"/>
    <property type="evidence" value="ECO:0007669"/>
    <property type="project" value="TreeGrafter"/>
</dbReference>
<reference evidence="8" key="1">
    <citation type="submission" date="2020-11" db="EMBL/GenBank/DDBJ databases">
        <authorList>
            <consortium name="DOE Joint Genome Institute"/>
            <person name="Ahrendt S."/>
            <person name="Riley R."/>
            <person name="Andreopoulos W."/>
            <person name="Labutti K."/>
            <person name="Pangilinan J."/>
            <person name="Ruiz-Duenas F.J."/>
            <person name="Barrasa J.M."/>
            <person name="Sanchez-Garcia M."/>
            <person name="Camarero S."/>
            <person name="Miyauchi S."/>
            <person name="Serrano A."/>
            <person name="Linde D."/>
            <person name="Babiker R."/>
            <person name="Drula E."/>
            <person name="Ayuso-Fernandez I."/>
            <person name="Pacheco R."/>
            <person name="Padilla G."/>
            <person name="Ferreira P."/>
            <person name="Barriuso J."/>
            <person name="Kellner H."/>
            <person name="Castanera R."/>
            <person name="Alfaro M."/>
            <person name="Ramirez L."/>
            <person name="Pisabarro A.G."/>
            <person name="Kuo A."/>
            <person name="Tritt A."/>
            <person name="Lipzen A."/>
            <person name="He G."/>
            <person name="Yan M."/>
            <person name="Ng V."/>
            <person name="Cullen D."/>
            <person name="Martin F."/>
            <person name="Rosso M.-N."/>
            <person name="Henrissat B."/>
            <person name="Hibbett D."/>
            <person name="Martinez A.T."/>
            <person name="Grigoriev I.V."/>
        </authorList>
    </citation>
    <scope>NUCLEOTIDE SEQUENCE</scope>
    <source>
        <strain evidence="8">CBS 247.69</strain>
    </source>
</reference>
<dbReference type="GO" id="GO:0061651">
    <property type="term" value="F:Atg12 conjugating enzyme activity"/>
    <property type="evidence" value="ECO:0007669"/>
    <property type="project" value="TreeGrafter"/>
</dbReference>
<comment type="caution">
    <text evidence="8">The sequence shown here is derived from an EMBL/GenBank/DDBJ whole genome shotgun (WGS) entry which is preliminary data.</text>
</comment>
<dbReference type="PANTHER" id="PTHR14957">
    <property type="entry name" value="UBIQUITIN-LIKE-CONJUGATING ENZYME ATG10"/>
    <property type="match status" value="1"/>
</dbReference>
<evidence type="ECO:0000313" key="8">
    <source>
        <dbReference type="EMBL" id="KAF9469125.1"/>
    </source>
</evidence>
<sequence>MLTRPQFDAACTALISKYSNLKDDSPAVHALQDWSWNEHRKISGFGFMSRTVIYTRRSKTASTDDLCVDEFEEAFPDDDDANLSTPSIPEISILQQYVVLSATFCVPTFYFSLHDSTGCPLGLGDILKSPLFRHFVLEGTEVTAFGITRPESSFPLISQGDHPTLGTPCWYLHPCGTSECVEEVMSEVDRTGWTEELRLVRWLEAWFMAVGSALNFRL</sequence>
<keyword evidence="3" id="KW-0808">Transferase</keyword>
<keyword evidence="5" id="KW-0653">Protein transport</keyword>
<evidence type="ECO:0000256" key="1">
    <source>
        <dbReference type="ARBA" id="ARBA00005696"/>
    </source>
</evidence>
<dbReference type="GO" id="GO:0000422">
    <property type="term" value="P:autophagy of mitochondrion"/>
    <property type="evidence" value="ECO:0007669"/>
    <property type="project" value="TreeGrafter"/>
</dbReference>
<evidence type="ECO:0000256" key="3">
    <source>
        <dbReference type="ARBA" id="ARBA00022679"/>
    </source>
</evidence>
<dbReference type="OrthoDB" id="4089664at2759"/>
<evidence type="ECO:0000256" key="7">
    <source>
        <dbReference type="ARBA" id="ARBA00029833"/>
    </source>
</evidence>
<keyword evidence="6" id="KW-0072">Autophagy</keyword>
<evidence type="ECO:0000256" key="5">
    <source>
        <dbReference type="ARBA" id="ARBA00022927"/>
    </source>
</evidence>
<comment type="similarity">
    <text evidence="1">Belongs to the ATG10 family.</text>
</comment>
<dbReference type="InterPro" id="IPR007135">
    <property type="entry name" value="Atg3/Atg10"/>
</dbReference>
<dbReference type="Gene3D" id="3.30.1460.50">
    <property type="match status" value="1"/>
</dbReference>
<keyword evidence="4" id="KW-0833">Ubl conjugation pathway</keyword>
<name>A0A9P5YI85_9AGAR</name>
<keyword evidence="9" id="KW-1185">Reference proteome</keyword>
<evidence type="ECO:0000313" key="9">
    <source>
        <dbReference type="Proteomes" id="UP000807353"/>
    </source>
</evidence>
<dbReference type="PANTHER" id="PTHR14957:SF1">
    <property type="entry name" value="UBIQUITIN-LIKE-CONJUGATING ENZYME ATG10"/>
    <property type="match status" value="1"/>
</dbReference>
<proteinExistence type="inferred from homology"/>
<evidence type="ECO:0000256" key="4">
    <source>
        <dbReference type="ARBA" id="ARBA00022786"/>
    </source>
</evidence>
<organism evidence="8 9">
    <name type="scientific">Collybia nuda</name>
    <dbReference type="NCBI Taxonomy" id="64659"/>
    <lineage>
        <taxon>Eukaryota</taxon>
        <taxon>Fungi</taxon>
        <taxon>Dikarya</taxon>
        <taxon>Basidiomycota</taxon>
        <taxon>Agaricomycotina</taxon>
        <taxon>Agaricomycetes</taxon>
        <taxon>Agaricomycetidae</taxon>
        <taxon>Agaricales</taxon>
        <taxon>Tricholomatineae</taxon>
        <taxon>Clitocybaceae</taxon>
        <taxon>Collybia</taxon>
    </lineage>
</organism>
<dbReference type="GO" id="GO:0005829">
    <property type="term" value="C:cytosol"/>
    <property type="evidence" value="ECO:0007669"/>
    <property type="project" value="TreeGrafter"/>
</dbReference>
<dbReference type="Pfam" id="PF03987">
    <property type="entry name" value="Autophagy_act_C"/>
    <property type="match status" value="1"/>
</dbReference>
<dbReference type="GO" id="GO:0000045">
    <property type="term" value="P:autophagosome assembly"/>
    <property type="evidence" value="ECO:0007669"/>
    <property type="project" value="TreeGrafter"/>
</dbReference>
<keyword evidence="5" id="KW-0813">Transport</keyword>
<protein>
    <recommendedName>
        <fullName evidence="2">Ubiquitin-like-conjugating enzyme ATG10</fullName>
    </recommendedName>
    <alternativeName>
        <fullName evidence="7">Autophagy-related protein 10</fullName>
    </alternativeName>
</protein>
<dbReference type="EMBL" id="MU150231">
    <property type="protein sequence ID" value="KAF9469125.1"/>
    <property type="molecule type" value="Genomic_DNA"/>
</dbReference>
<gene>
    <name evidence="8" type="ORF">BDZ94DRAFT_1317663</name>
</gene>
<dbReference type="Proteomes" id="UP000807353">
    <property type="component" value="Unassembled WGS sequence"/>
</dbReference>